<name>A0A385YSF3_9BACL</name>
<keyword evidence="3" id="KW-1185">Reference proteome</keyword>
<dbReference type="KEGG" id="paek:D3873_03220"/>
<accession>A0A385YSF3</accession>
<dbReference type="Proteomes" id="UP000265725">
    <property type="component" value="Chromosome"/>
</dbReference>
<evidence type="ECO:0000313" key="2">
    <source>
        <dbReference type="EMBL" id="AYC28927.1"/>
    </source>
</evidence>
<feature type="compositionally biased region" description="Low complexity" evidence="1">
    <location>
        <begin position="17"/>
        <end position="33"/>
    </location>
</feature>
<dbReference type="InterPro" id="IPR030910">
    <property type="entry name" value="SLAP_dom"/>
</dbReference>
<dbReference type="EMBL" id="CP032418">
    <property type="protein sequence ID" value="AYC28927.1"/>
    <property type="molecule type" value="Genomic_DNA"/>
</dbReference>
<evidence type="ECO:0000256" key="1">
    <source>
        <dbReference type="SAM" id="MobiDB-lite"/>
    </source>
</evidence>
<evidence type="ECO:0000313" key="3">
    <source>
        <dbReference type="Proteomes" id="UP000265725"/>
    </source>
</evidence>
<dbReference type="AlphaFoldDB" id="A0A385YSF3"/>
<dbReference type="NCBIfam" id="TIGR04398">
    <property type="entry name" value="SLAP_DUP"/>
    <property type="match status" value="2"/>
</dbReference>
<protein>
    <submittedName>
        <fullName evidence="2">Accessory Sec system S-layer assembly protein</fullName>
    </submittedName>
</protein>
<dbReference type="InterPro" id="IPR030911">
    <property type="entry name" value="Sec_acc_SLAP"/>
</dbReference>
<reference evidence="3" key="1">
    <citation type="submission" date="2018-09" db="EMBL/GenBank/DDBJ databases">
        <authorList>
            <person name="Zhu H."/>
        </authorList>
    </citation>
    <scope>NUCLEOTIDE SEQUENCE [LARGE SCALE GENOMIC DNA]</scope>
    <source>
        <strain evidence="3">K2R23-3</strain>
    </source>
</reference>
<organism evidence="2 3">
    <name type="scientific">Paenisporosarcina cavernae</name>
    <dbReference type="NCBI Taxonomy" id="2320858"/>
    <lineage>
        <taxon>Bacteria</taxon>
        <taxon>Bacillati</taxon>
        <taxon>Bacillota</taxon>
        <taxon>Bacilli</taxon>
        <taxon>Bacillales</taxon>
        <taxon>Caryophanaceae</taxon>
        <taxon>Paenisporosarcina</taxon>
    </lineage>
</organism>
<dbReference type="RefSeq" id="WP_119882669.1">
    <property type="nucleotide sequence ID" value="NZ_CP032418.1"/>
</dbReference>
<dbReference type="OrthoDB" id="1907642at2"/>
<feature type="region of interest" description="Disordered" evidence="1">
    <location>
        <begin position="17"/>
        <end position="36"/>
    </location>
</feature>
<proteinExistence type="predicted"/>
<sequence length="298" mass="33395">MGLFDLFKKTARSGSDTTINSEEITSSETDTSSAGSIETTLSYHPEWDVPQEQQYVFQFLSNELPALKPNQISLSGIDLEKNEASGDWYVSAFVRSSLPKPLTLDQAELLLLDSTGEIIAAKEFDLAEVGELPACSDRPWTFQFEKSLVEEKEVPTENWSLAFNVQSLIPHRLDLDISWNEALSDDQKEALSALVANLPKLGKQEINITGFQLKQQDSGALAVSVFIRNGNKQHITLEQIPLEVLDANQDLVVRGSFTLDKLEVRANTTKPWTFIFPKEMIQKEAADFSKWTVRVIQN</sequence>
<dbReference type="NCBIfam" id="TIGR04399">
    <property type="entry name" value="acc_Sec_SLAP"/>
    <property type="match status" value="1"/>
</dbReference>
<gene>
    <name evidence="2" type="ORF">D3873_03220</name>
</gene>